<sequence length="135" mass="15701">MKDLTTKFINIMLNNNYDEALHKKIQEKLFSSDLQGSNCDTGFESFRLELNCSIDELKSKLLGCGYLDDTDEDLWDFFKLKDSDGDSQWDNYVYSLPSSTRELSSTTFRIKDGNTIVFYDMVWGNEQTCHLTFKN</sequence>
<dbReference type="Proteomes" id="UP000290538">
    <property type="component" value="Segment"/>
</dbReference>
<accession>A0A410T7K7</accession>
<proteinExistence type="predicted"/>
<evidence type="ECO:0000313" key="1">
    <source>
        <dbReference type="EMBL" id="QAU04914.1"/>
    </source>
</evidence>
<protein>
    <submittedName>
        <fullName evidence="1">Uncharacterized protein</fullName>
    </submittedName>
</protein>
<evidence type="ECO:0000313" key="2">
    <source>
        <dbReference type="Proteomes" id="UP000290538"/>
    </source>
</evidence>
<dbReference type="EMBL" id="MK408758">
    <property type="protein sequence ID" value="QAU04914.1"/>
    <property type="molecule type" value="Genomic_DNA"/>
</dbReference>
<reference evidence="1 2" key="1">
    <citation type="submission" date="2019-01" db="EMBL/GenBank/DDBJ databases">
        <title>Complete genome sequence of Campylobacter bacteriophage CP20.</title>
        <authorList>
            <person name="Connerton I.F."/>
        </authorList>
    </citation>
    <scope>NUCLEOTIDE SEQUENCE [LARGE SCALE GENOMIC DNA]</scope>
</reference>
<organism evidence="1 2">
    <name type="scientific">Campylobacter phage CP20</name>
    <dbReference type="NCBI Taxonomy" id="2506428"/>
    <lineage>
        <taxon>Viruses</taxon>
        <taxon>Duplodnaviria</taxon>
        <taxon>Heunggongvirae</taxon>
        <taxon>Uroviricota</taxon>
        <taxon>Caudoviricetes</taxon>
        <taxon>Connertonviridae</taxon>
        <taxon>Firehammervirus</taxon>
        <taxon>Firehammervirus CPt10</taxon>
    </lineage>
</organism>
<name>A0A410T7K7_9CAUD</name>